<evidence type="ECO:0000256" key="1">
    <source>
        <dbReference type="ARBA" id="ARBA00022723"/>
    </source>
</evidence>
<proteinExistence type="predicted"/>
<dbReference type="InterPro" id="IPR050248">
    <property type="entry name" value="Polysacc_deacetylase_ArnD"/>
</dbReference>
<keyword evidence="2" id="KW-0378">Hydrolase</keyword>
<dbReference type="Gene3D" id="3.20.20.370">
    <property type="entry name" value="Glycoside hydrolase/deacetylase"/>
    <property type="match status" value="1"/>
</dbReference>
<dbReference type="PROSITE" id="PS51677">
    <property type="entry name" value="NODB"/>
    <property type="match status" value="1"/>
</dbReference>
<evidence type="ECO:0000256" key="2">
    <source>
        <dbReference type="ARBA" id="ARBA00022801"/>
    </source>
</evidence>
<evidence type="ECO:0000313" key="4">
    <source>
        <dbReference type="EMBL" id="HEG91081.1"/>
    </source>
</evidence>
<dbReference type="GO" id="GO:0016810">
    <property type="term" value="F:hydrolase activity, acting on carbon-nitrogen (but not peptide) bonds"/>
    <property type="evidence" value="ECO:0007669"/>
    <property type="project" value="InterPro"/>
</dbReference>
<organism evidence="4">
    <name type="scientific">Thermorudis peleae</name>
    <dbReference type="NCBI Taxonomy" id="1382356"/>
    <lineage>
        <taxon>Bacteria</taxon>
        <taxon>Pseudomonadati</taxon>
        <taxon>Thermomicrobiota</taxon>
        <taxon>Thermomicrobia</taxon>
        <taxon>Thermomicrobia incertae sedis</taxon>
        <taxon>Thermorudis</taxon>
    </lineage>
</organism>
<gene>
    <name evidence="4" type="ORF">ENP34_06530</name>
</gene>
<dbReference type="Pfam" id="PF01522">
    <property type="entry name" value="Polysacc_deac_1"/>
    <property type="match status" value="1"/>
</dbReference>
<dbReference type="EMBL" id="DSIY01000160">
    <property type="protein sequence ID" value="HEG91081.1"/>
    <property type="molecule type" value="Genomic_DNA"/>
</dbReference>
<dbReference type="InterPro" id="IPR002509">
    <property type="entry name" value="NODB_dom"/>
</dbReference>
<feature type="domain" description="NodB homology" evidence="3">
    <location>
        <begin position="32"/>
        <end position="219"/>
    </location>
</feature>
<protein>
    <submittedName>
        <fullName evidence="4">Polysaccharide deacetylase family protein</fullName>
    </submittedName>
</protein>
<dbReference type="PANTHER" id="PTHR10587">
    <property type="entry name" value="GLYCOSYL TRANSFERASE-RELATED"/>
    <property type="match status" value="1"/>
</dbReference>
<dbReference type="SUPFAM" id="SSF88713">
    <property type="entry name" value="Glycoside hydrolase/deacetylase"/>
    <property type="match status" value="1"/>
</dbReference>
<evidence type="ECO:0000259" key="3">
    <source>
        <dbReference type="PROSITE" id="PS51677"/>
    </source>
</evidence>
<comment type="caution">
    <text evidence="4">The sequence shown here is derived from an EMBL/GenBank/DDBJ whole genome shotgun (WGS) entry which is preliminary data.</text>
</comment>
<dbReference type="GO" id="GO:0016020">
    <property type="term" value="C:membrane"/>
    <property type="evidence" value="ECO:0007669"/>
    <property type="project" value="TreeGrafter"/>
</dbReference>
<accession>A0A831TEW5</accession>
<dbReference type="InterPro" id="IPR011330">
    <property type="entry name" value="Glyco_hydro/deAcase_b/a-brl"/>
</dbReference>
<sequence length="409" mass="45681">MCLLANFFGPAGSVVAAAGDVVTIRRFETAEPVIVLSFDAGAGRGFTATILDTLAAKGVRASFGLTGAWAAASPDLVQRMAREGHHLINHTWSHRSFTGRSTGSAPLSTAERTEELRRTEELIRQLTGIELRPYFRPPYGDFDDLVLSDLAASGYNLNIMWTIDSLGWRGLTADEITQRVLDAAEPGAIVLMHVGSQSQDAAALPALIDQLRARGYRFATVRDLVEGRAGPEGRYFPETGHWVSHGFLRYWERFGGLAIYGYPLTEEYVDPATGRVTQWFERARFEWHPGAWPTRYDVLLGRLGVEVSAEREGISPFRAAQPFTDCTYFPQTGHNLCGGFRAYWERFGGLAVFGYPISEEFREVNPDDGREYTVQYFERQRFEWHPGAWPDRYDVLLGRLGAQLLAGRS</sequence>
<keyword evidence="1" id="KW-0479">Metal-binding</keyword>
<reference evidence="4" key="1">
    <citation type="journal article" date="2020" name="mSystems">
        <title>Genome- and Community-Level Interaction Insights into Carbon Utilization and Element Cycling Functions of Hydrothermarchaeota in Hydrothermal Sediment.</title>
        <authorList>
            <person name="Zhou Z."/>
            <person name="Liu Y."/>
            <person name="Xu W."/>
            <person name="Pan J."/>
            <person name="Luo Z.H."/>
            <person name="Li M."/>
        </authorList>
    </citation>
    <scope>NUCLEOTIDE SEQUENCE [LARGE SCALE GENOMIC DNA]</scope>
    <source>
        <strain evidence="4">SpSt-210</strain>
    </source>
</reference>
<dbReference type="GO" id="GO:0046872">
    <property type="term" value="F:metal ion binding"/>
    <property type="evidence" value="ECO:0007669"/>
    <property type="project" value="UniProtKB-KW"/>
</dbReference>
<name>A0A831TEW5_9BACT</name>
<dbReference type="AlphaFoldDB" id="A0A831TEW5"/>
<dbReference type="GO" id="GO:0005975">
    <property type="term" value="P:carbohydrate metabolic process"/>
    <property type="evidence" value="ECO:0007669"/>
    <property type="project" value="InterPro"/>
</dbReference>
<dbReference type="PANTHER" id="PTHR10587:SF133">
    <property type="entry name" value="CHITIN DEACETYLASE 1-RELATED"/>
    <property type="match status" value="1"/>
</dbReference>
<dbReference type="CDD" id="cd10917">
    <property type="entry name" value="CE4_NodB_like_6s_7s"/>
    <property type="match status" value="1"/>
</dbReference>